<dbReference type="InterPro" id="IPR015422">
    <property type="entry name" value="PyrdxlP-dep_Trfase_small"/>
</dbReference>
<evidence type="ECO:0000313" key="6">
    <source>
        <dbReference type="EMBL" id="AUM73276.1"/>
    </source>
</evidence>
<comment type="cofactor">
    <cofactor evidence="1">
        <name>pyridoxal 5'-phosphate</name>
        <dbReference type="ChEBI" id="CHEBI:597326"/>
    </cofactor>
</comment>
<dbReference type="KEGG" id="paru:CYR75_02295"/>
<gene>
    <name evidence="6" type="ORF">CYR75_02295</name>
</gene>
<feature type="domain" description="Aromatic amino acid beta-eliminating lyase/threonine aldolase" evidence="5">
    <location>
        <begin position="3"/>
        <end position="293"/>
    </location>
</feature>
<dbReference type="Pfam" id="PF01212">
    <property type="entry name" value="Beta_elim_lyase"/>
    <property type="match status" value="1"/>
</dbReference>
<dbReference type="InterPro" id="IPR015424">
    <property type="entry name" value="PyrdxlP-dep_Trfase"/>
</dbReference>
<dbReference type="GO" id="GO:0006520">
    <property type="term" value="P:amino acid metabolic process"/>
    <property type="evidence" value="ECO:0007669"/>
    <property type="project" value="InterPro"/>
</dbReference>
<evidence type="ECO:0000259" key="5">
    <source>
        <dbReference type="Pfam" id="PF01212"/>
    </source>
</evidence>
<dbReference type="PANTHER" id="PTHR48097:SF5">
    <property type="entry name" value="LOW SPECIFICITY L-THREONINE ALDOLASE"/>
    <property type="match status" value="1"/>
</dbReference>
<keyword evidence="4" id="KW-0663">Pyridoxal phosphate</keyword>
<keyword evidence="7" id="KW-1185">Reference proteome</keyword>
<evidence type="ECO:0000256" key="2">
    <source>
        <dbReference type="ARBA" id="ARBA00006966"/>
    </source>
</evidence>
<sequence>MNFASDNTSGVHPAVMAALAAANEGHVASYGSDALTRAAEDMVRKVLDAPDAAVMFTATGTAANALSLAGMADPWQRIFCHNEAHVEMSECGAPEMFTGGAKLTLIAADGGVLDADALDHAASYWAGEGLGGGKPGAISISNTTEAGRVWSPDQVAEIGAVARQHGLSLHMDGARFANAVAASGASPAELTHLAGVDLLSFGGTKNGAMGVEAVVAFDSALAERLAYMRKRSGHLLSKHRFLSAQFYALLDGGLWLQLGAHANRMAARLAEGLAGVEGASLVRPAESNQLFVRLSPDAHDRARGAGAVYRGWPSLSDDDADAEGFVVRLVCSWNTTETEVQELIAALKG</sequence>
<dbReference type="Gene3D" id="3.90.1150.10">
    <property type="entry name" value="Aspartate Aminotransferase, domain 1"/>
    <property type="match status" value="1"/>
</dbReference>
<organism evidence="6 7">
    <name type="scientific">Paracoccus jeotgali</name>
    <dbReference type="NCBI Taxonomy" id="2065379"/>
    <lineage>
        <taxon>Bacteria</taxon>
        <taxon>Pseudomonadati</taxon>
        <taxon>Pseudomonadota</taxon>
        <taxon>Alphaproteobacteria</taxon>
        <taxon>Rhodobacterales</taxon>
        <taxon>Paracoccaceae</taxon>
        <taxon>Paracoccus</taxon>
    </lineage>
</organism>
<dbReference type="SUPFAM" id="SSF53383">
    <property type="entry name" value="PLP-dependent transferases"/>
    <property type="match status" value="1"/>
</dbReference>
<evidence type="ECO:0000256" key="4">
    <source>
        <dbReference type="ARBA" id="ARBA00022898"/>
    </source>
</evidence>
<evidence type="ECO:0000313" key="7">
    <source>
        <dbReference type="Proteomes" id="UP000234882"/>
    </source>
</evidence>
<protein>
    <submittedName>
        <fullName evidence="6">Low specificity L-threonine aldolase</fullName>
    </submittedName>
</protein>
<reference evidence="7" key="1">
    <citation type="submission" date="2017-12" db="EMBL/GenBank/DDBJ databases">
        <title>Genomic analysis of Paracoccus sp. CBA4604.</title>
        <authorList>
            <person name="Roh S.W."/>
            <person name="Kim J.Y."/>
            <person name="Kim J.S."/>
        </authorList>
    </citation>
    <scope>NUCLEOTIDE SEQUENCE [LARGE SCALE GENOMIC DNA]</scope>
    <source>
        <strain evidence="7">CBA4604</strain>
    </source>
</reference>
<dbReference type="RefSeq" id="WP_101498660.1">
    <property type="nucleotide sequence ID" value="NZ_CP025583.1"/>
</dbReference>
<name>A0A2K9ME27_9RHOB</name>
<proteinExistence type="inferred from homology"/>
<dbReference type="Gene3D" id="3.40.640.10">
    <property type="entry name" value="Type I PLP-dependent aspartate aminotransferase-like (Major domain)"/>
    <property type="match status" value="1"/>
</dbReference>
<dbReference type="InterPro" id="IPR015421">
    <property type="entry name" value="PyrdxlP-dep_Trfase_major"/>
</dbReference>
<comment type="similarity">
    <text evidence="2">Belongs to the threonine aldolase family.</text>
</comment>
<comment type="subunit">
    <text evidence="3">Homotetramer.</text>
</comment>
<dbReference type="OrthoDB" id="9774495at2"/>
<dbReference type="PANTHER" id="PTHR48097">
    <property type="entry name" value="L-THREONINE ALDOLASE-RELATED"/>
    <property type="match status" value="1"/>
</dbReference>
<dbReference type="InterPro" id="IPR001597">
    <property type="entry name" value="ArAA_b-elim_lyase/Thr_aldolase"/>
</dbReference>
<dbReference type="EMBL" id="CP025583">
    <property type="protein sequence ID" value="AUM73276.1"/>
    <property type="molecule type" value="Genomic_DNA"/>
</dbReference>
<dbReference type="Proteomes" id="UP000234882">
    <property type="component" value="Chromosome"/>
</dbReference>
<dbReference type="AlphaFoldDB" id="A0A2K9ME27"/>
<evidence type="ECO:0000256" key="1">
    <source>
        <dbReference type="ARBA" id="ARBA00001933"/>
    </source>
</evidence>
<dbReference type="GO" id="GO:0016829">
    <property type="term" value="F:lyase activity"/>
    <property type="evidence" value="ECO:0007669"/>
    <property type="project" value="InterPro"/>
</dbReference>
<evidence type="ECO:0000256" key="3">
    <source>
        <dbReference type="ARBA" id="ARBA00011881"/>
    </source>
</evidence>
<accession>A0A2K9ME27</accession>